<dbReference type="CDD" id="cd14527">
    <property type="entry name" value="DSP_bac"/>
    <property type="match status" value="1"/>
</dbReference>
<dbReference type="SUPFAM" id="SSF52799">
    <property type="entry name" value="(Phosphotyrosine protein) phosphatases II"/>
    <property type="match status" value="1"/>
</dbReference>
<dbReference type="InterPro" id="IPR000387">
    <property type="entry name" value="Tyr_Pase_dom"/>
</dbReference>
<dbReference type="OrthoDB" id="1890923at2759"/>
<dbReference type="InterPro" id="IPR020422">
    <property type="entry name" value="TYR_PHOSPHATASE_DUAL_dom"/>
</dbReference>
<dbReference type="InterPro" id="IPR029021">
    <property type="entry name" value="Prot-tyrosine_phosphatase-like"/>
</dbReference>
<organism evidence="2 3">
    <name type="scientific">Turnera subulata</name>
    <dbReference type="NCBI Taxonomy" id="218843"/>
    <lineage>
        <taxon>Eukaryota</taxon>
        <taxon>Viridiplantae</taxon>
        <taxon>Streptophyta</taxon>
        <taxon>Embryophyta</taxon>
        <taxon>Tracheophyta</taxon>
        <taxon>Spermatophyta</taxon>
        <taxon>Magnoliopsida</taxon>
        <taxon>eudicotyledons</taxon>
        <taxon>Gunneridae</taxon>
        <taxon>Pentapetalae</taxon>
        <taxon>rosids</taxon>
        <taxon>fabids</taxon>
        <taxon>Malpighiales</taxon>
        <taxon>Passifloraceae</taxon>
        <taxon>Turnera</taxon>
    </lineage>
</organism>
<dbReference type="PROSITE" id="PS50056">
    <property type="entry name" value="TYR_PHOSPHATASE_2"/>
    <property type="match status" value="1"/>
</dbReference>
<dbReference type="Gene3D" id="3.90.190.10">
    <property type="entry name" value="Protein tyrosine phosphatase superfamily"/>
    <property type="match status" value="1"/>
</dbReference>
<feature type="domain" description="Tyrosine specific protein phosphatases" evidence="1">
    <location>
        <begin position="158"/>
        <end position="227"/>
    </location>
</feature>
<gene>
    <name evidence="2" type="ORF">Tsubulata_040395</name>
</gene>
<reference evidence="2" key="1">
    <citation type="submission" date="2022-02" db="EMBL/GenBank/DDBJ databases">
        <authorList>
            <person name="Henning P.M."/>
            <person name="McCubbin A.G."/>
            <person name="Shore J.S."/>
        </authorList>
    </citation>
    <scope>NUCLEOTIDE SEQUENCE</scope>
    <source>
        <strain evidence="2">F60SS</strain>
        <tissue evidence="2">Leaves</tissue>
    </source>
</reference>
<dbReference type="InterPro" id="IPR000340">
    <property type="entry name" value="Dual-sp_phosphatase_cat-dom"/>
</dbReference>
<dbReference type="Pfam" id="PF00782">
    <property type="entry name" value="DSPc"/>
    <property type="match status" value="1"/>
</dbReference>
<dbReference type="PANTHER" id="PTHR47216">
    <property type="match status" value="1"/>
</dbReference>
<dbReference type="AlphaFoldDB" id="A0A9Q0FQ70"/>
<accession>A0A9Q0FQ70</accession>
<evidence type="ECO:0000259" key="1">
    <source>
        <dbReference type="PROSITE" id="PS50056"/>
    </source>
</evidence>
<dbReference type="Proteomes" id="UP001141552">
    <property type="component" value="Unassembled WGS sequence"/>
</dbReference>
<comment type="caution">
    <text evidence="2">The sequence shown here is derived from an EMBL/GenBank/DDBJ whole genome shotgun (WGS) entry which is preliminary data.</text>
</comment>
<evidence type="ECO:0000313" key="3">
    <source>
        <dbReference type="Proteomes" id="UP001141552"/>
    </source>
</evidence>
<protein>
    <recommendedName>
        <fullName evidence="1">Tyrosine specific protein phosphatases domain-containing protein</fullName>
    </recommendedName>
</protein>
<proteinExistence type="predicted"/>
<dbReference type="SMART" id="SM00195">
    <property type="entry name" value="DSPc"/>
    <property type="match status" value="1"/>
</dbReference>
<dbReference type="GO" id="GO:0016791">
    <property type="term" value="F:phosphatase activity"/>
    <property type="evidence" value="ECO:0007669"/>
    <property type="project" value="UniProtKB-ARBA"/>
</dbReference>
<sequence length="240" mass="27196">MGMHMGISMIMAFKSTLSFLFFACFRAFGFTLLSIPFLYTSLVWGLVSLASHPSINLPMLLGKNPDGSIPIWSKIMFGPYLYIVRAFSLVRRYSLDEDSYTEVCEGVYVGGWPHSPDKLPPGNPAIVDCTCELPRLEEFKGHSYLCVPTWDTRSPQPLEIESAVKWASRKRALNRPVFIHCAYGHGRSVAVTCALLVALGVAEDWKKAELLIREKRPYIQMNSLHHKSLEEWSKHRLSSR</sequence>
<dbReference type="PANTHER" id="PTHR47216:SF4">
    <property type="entry name" value="OS01G0859400 PROTEIN"/>
    <property type="match status" value="1"/>
</dbReference>
<dbReference type="EMBL" id="JAKUCV010004365">
    <property type="protein sequence ID" value="KAJ4835572.1"/>
    <property type="molecule type" value="Genomic_DNA"/>
</dbReference>
<keyword evidence="3" id="KW-1185">Reference proteome</keyword>
<reference evidence="2" key="2">
    <citation type="journal article" date="2023" name="Plants (Basel)">
        <title>Annotation of the Turnera subulata (Passifloraceae) Draft Genome Reveals the S-Locus Evolved after the Divergence of Turneroideae from Passifloroideae in a Stepwise Manner.</title>
        <authorList>
            <person name="Henning P.M."/>
            <person name="Roalson E.H."/>
            <person name="Mir W."/>
            <person name="McCubbin A.G."/>
            <person name="Shore J.S."/>
        </authorList>
    </citation>
    <scope>NUCLEOTIDE SEQUENCE</scope>
    <source>
        <strain evidence="2">F60SS</strain>
    </source>
</reference>
<evidence type="ECO:0000313" key="2">
    <source>
        <dbReference type="EMBL" id="KAJ4835572.1"/>
    </source>
</evidence>
<name>A0A9Q0FQ70_9ROSI</name>